<evidence type="ECO:0000259" key="1">
    <source>
        <dbReference type="Pfam" id="PF26593"/>
    </source>
</evidence>
<evidence type="ECO:0000313" key="2">
    <source>
        <dbReference type="EMBL" id="OGC86700.1"/>
    </source>
</evidence>
<accession>A0A1F4XYB4</accession>
<dbReference type="STRING" id="1797245.A2949_02380"/>
<organism evidence="2 3">
    <name type="scientific">Candidatus Adlerbacteria bacterium RIFCSPLOWO2_01_FULL_54_21b</name>
    <dbReference type="NCBI Taxonomy" id="1797245"/>
    <lineage>
        <taxon>Bacteria</taxon>
        <taxon>Candidatus Adleribacteriota</taxon>
    </lineage>
</organism>
<evidence type="ECO:0000313" key="3">
    <source>
        <dbReference type="Proteomes" id="UP000178585"/>
    </source>
</evidence>
<sequence>MPTNTKVKSQSTQDFVPIKEVRDGTILLKDGSLRSLLMASSINLALKSQDEQQAIIAQFQNFLNSLEFTVQFFIESRELDIRPYIALLEERLTKELDDLLKIQIREYIVFIRDFTERAHIMTKNFFIVVPYDPALINRSKGVMGALSSLLPSRAGGGTSGPLTDEQFEQYRTQLEQRIAVIEQGLVRTGVRTVKLGTEEVIELFYKLFNPGELEKPLQVTQIAQ</sequence>
<name>A0A1F4XYB4_9BACT</name>
<proteinExistence type="predicted"/>
<gene>
    <name evidence="2" type="ORF">A2949_02380</name>
</gene>
<dbReference type="EMBL" id="MEWZ01000016">
    <property type="protein sequence ID" value="OGC86700.1"/>
    <property type="molecule type" value="Genomic_DNA"/>
</dbReference>
<feature type="domain" description="TraC-like" evidence="1">
    <location>
        <begin position="23"/>
        <end position="205"/>
    </location>
</feature>
<dbReference type="Proteomes" id="UP000178585">
    <property type="component" value="Unassembled WGS sequence"/>
</dbReference>
<reference evidence="2 3" key="1">
    <citation type="journal article" date="2016" name="Nat. Commun.">
        <title>Thousands of microbial genomes shed light on interconnected biogeochemical processes in an aquifer system.</title>
        <authorList>
            <person name="Anantharaman K."/>
            <person name="Brown C.T."/>
            <person name="Hug L.A."/>
            <person name="Sharon I."/>
            <person name="Castelle C.J."/>
            <person name="Probst A.J."/>
            <person name="Thomas B.C."/>
            <person name="Singh A."/>
            <person name="Wilkins M.J."/>
            <person name="Karaoz U."/>
            <person name="Brodie E.L."/>
            <person name="Williams K.H."/>
            <person name="Hubbard S.S."/>
            <person name="Banfield J.F."/>
        </authorList>
    </citation>
    <scope>NUCLEOTIDE SEQUENCE [LARGE SCALE GENOMIC DNA]</scope>
</reference>
<dbReference type="AlphaFoldDB" id="A0A1F4XYB4"/>
<dbReference type="InterPro" id="IPR058596">
    <property type="entry name" value="TraC-like_dom"/>
</dbReference>
<dbReference type="Pfam" id="PF26593">
    <property type="entry name" value="TraC-like"/>
    <property type="match status" value="1"/>
</dbReference>
<protein>
    <recommendedName>
        <fullName evidence="1">TraC-like domain-containing protein</fullName>
    </recommendedName>
</protein>
<comment type="caution">
    <text evidence="2">The sequence shown here is derived from an EMBL/GenBank/DDBJ whole genome shotgun (WGS) entry which is preliminary data.</text>
</comment>